<comment type="similarity">
    <text evidence="1">Belongs to the sulfatase family.</text>
</comment>
<name>A0A7X0LLH4_9BACT</name>
<evidence type="ECO:0000313" key="5">
    <source>
        <dbReference type="EMBL" id="MBB6431012.1"/>
    </source>
</evidence>
<dbReference type="GO" id="GO:0005737">
    <property type="term" value="C:cytoplasm"/>
    <property type="evidence" value="ECO:0007669"/>
    <property type="project" value="TreeGrafter"/>
</dbReference>
<dbReference type="Gene3D" id="3.40.720.10">
    <property type="entry name" value="Alkaline Phosphatase, subunit A"/>
    <property type="match status" value="1"/>
</dbReference>
<dbReference type="AlphaFoldDB" id="A0A7X0LLH4"/>
<reference evidence="5 6" key="1">
    <citation type="submission" date="2020-08" db="EMBL/GenBank/DDBJ databases">
        <title>Genomic Encyclopedia of Type Strains, Phase IV (KMG-IV): sequencing the most valuable type-strain genomes for metagenomic binning, comparative biology and taxonomic classification.</title>
        <authorList>
            <person name="Goeker M."/>
        </authorList>
    </citation>
    <scope>NUCLEOTIDE SEQUENCE [LARGE SCALE GENOMIC DNA]</scope>
    <source>
        <strain evidence="5 6">DSM 103725</strain>
    </source>
</reference>
<protein>
    <submittedName>
        <fullName evidence="5">Arylsulfatase A-like enzyme</fullName>
    </submittedName>
</protein>
<dbReference type="Pfam" id="PF00884">
    <property type="entry name" value="Sulfatase"/>
    <property type="match status" value="1"/>
</dbReference>
<dbReference type="InterPro" id="IPR024607">
    <property type="entry name" value="Sulfatase_CS"/>
</dbReference>
<sequence>MATPNVLILMTDQQSAEAMSFVLGREHLHTPNMDALAASGVVFDRAYTPNPLCAPARASLFTGRYPHEIGLQTNSVPQEPNRFRCLGTYFRDAGFDTAYFGKWHLQFPYADTSLHGFQAVSDTLPANGIDLITPQLAASFIRAKRETPFFLVASFNNPHNICEWARGDRELPDGDVGTPPPLHQCPPLRSNLAETQSEATAVSLAKQAYQANPMFPVGDYGEAQWRELVWAYYRMIELVDQRIGEVLTALHDSGEYDNTIILLLSDHGECRGAHGWNQKTVFYEESTRVPYILNAPGLSPGRSNALVNFGVDTLPTLGELTGVELPQGLPGMSLVNAAHGTATETAEYLVCENKAVQGADIFDQPFAPDGRMVRTARYKYCLYSVGPRYESLFDLEQDPGEMQNLAEDGDYGGVLAEHRKHLSHFAQRYGDDTAEQMLASCGDRS</sequence>
<dbReference type="RefSeq" id="WP_184678509.1">
    <property type="nucleotide sequence ID" value="NZ_JACHGY010000001.1"/>
</dbReference>
<dbReference type="GO" id="GO:0008484">
    <property type="term" value="F:sulfuric ester hydrolase activity"/>
    <property type="evidence" value="ECO:0007669"/>
    <property type="project" value="TreeGrafter"/>
</dbReference>
<evidence type="ECO:0000256" key="3">
    <source>
        <dbReference type="ARBA" id="ARBA00022801"/>
    </source>
</evidence>
<dbReference type="EMBL" id="JACHGY010000001">
    <property type="protein sequence ID" value="MBB6431012.1"/>
    <property type="molecule type" value="Genomic_DNA"/>
</dbReference>
<keyword evidence="2" id="KW-0479">Metal-binding</keyword>
<evidence type="ECO:0000256" key="2">
    <source>
        <dbReference type="ARBA" id="ARBA00022723"/>
    </source>
</evidence>
<dbReference type="GO" id="GO:0046872">
    <property type="term" value="F:metal ion binding"/>
    <property type="evidence" value="ECO:0007669"/>
    <property type="project" value="UniProtKB-KW"/>
</dbReference>
<dbReference type="Proteomes" id="UP000541810">
    <property type="component" value="Unassembled WGS sequence"/>
</dbReference>
<organism evidence="5 6">
    <name type="scientific">Algisphaera agarilytica</name>
    <dbReference type="NCBI Taxonomy" id="1385975"/>
    <lineage>
        <taxon>Bacteria</taxon>
        <taxon>Pseudomonadati</taxon>
        <taxon>Planctomycetota</taxon>
        <taxon>Phycisphaerae</taxon>
        <taxon>Phycisphaerales</taxon>
        <taxon>Phycisphaeraceae</taxon>
        <taxon>Algisphaera</taxon>
    </lineage>
</organism>
<dbReference type="PANTHER" id="PTHR45953:SF1">
    <property type="entry name" value="IDURONATE 2-SULFATASE"/>
    <property type="match status" value="1"/>
</dbReference>
<accession>A0A7X0LLH4</accession>
<feature type="domain" description="Sulfatase N-terminal" evidence="4">
    <location>
        <begin position="4"/>
        <end position="323"/>
    </location>
</feature>
<keyword evidence="6" id="KW-1185">Reference proteome</keyword>
<evidence type="ECO:0000259" key="4">
    <source>
        <dbReference type="Pfam" id="PF00884"/>
    </source>
</evidence>
<comment type="caution">
    <text evidence="5">The sequence shown here is derived from an EMBL/GenBank/DDBJ whole genome shotgun (WGS) entry which is preliminary data.</text>
</comment>
<dbReference type="PROSITE" id="PS00523">
    <property type="entry name" value="SULFATASE_1"/>
    <property type="match status" value="1"/>
</dbReference>
<dbReference type="SUPFAM" id="SSF53649">
    <property type="entry name" value="Alkaline phosphatase-like"/>
    <property type="match status" value="1"/>
</dbReference>
<dbReference type="InterPro" id="IPR017850">
    <property type="entry name" value="Alkaline_phosphatase_core_sf"/>
</dbReference>
<gene>
    <name evidence="5" type="ORF">HNQ40_002818</name>
</gene>
<dbReference type="PANTHER" id="PTHR45953">
    <property type="entry name" value="IDURONATE 2-SULFATASE"/>
    <property type="match status" value="1"/>
</dbReference>
<keyword evidence="3" id="KW-0378">Hydrolase</keyword>
<dbReference type="InterPro" id="IPR000917">
    <property type="entry name" value="Sulfatase_N"/>
</dbReference>
<evidence type="ECO:0000313" key="6">
    <source>
        <dbReference type="Proteomes" id="UP000541810"/>
    </source>
</evidence>
<evidence type="ECO:0000256" key="1">
    <source>
        <dbReference type="ARBA" id="ARBA00008779"/>
    </source>
</evidence>
<proteinExistence type="inferred from homology"/>